<dbReference type="Proteomes" id="UP001161099">
    <property type="component" value="Unassembled WGS sequence"/>
</dbReference>
<sequence>MQEHEKNFLLLIVLGACIGFAKLLVSDEKLTWRLAIGRTILGSATSTVAGAAVLQIPDINPLGLLAIASALGILGSTFIESWLKRQANTWSIK</sequence>
<evidence type="ECO:0000313" key="5">
    <source>
        <dbReference type="Proteomes" id="UP001161099"/>
    </source>
</evidence>
<evidence type="ECO:0000313" key="2">
    <source>
        <dbReference type="EMBL" id="GEK44949.1"/>
    </source>
</evidence>
<protein>
    <submittedName>
        <fullName evidence="2 3">Holin</fullName>
    </submittedName>
</protein>
<keyword evidence="1" id="KW-0812">Transmembrane</keyword>
<comment type="caution">
    <text evidence="3">The sequence shown here is derived from an EMBL/GenBank/DDBJ whole genome shotgun (WGS) entry which is preliminary data.</text>
</comment>
<dbReference type="PROSITE" id="PS51257">
    <property type="entry name" value="PROKAR_LIPOPROTEIN"/>
    <property type="match status" value="1"/>
</dbReference>
<evidence type="ECO:0000313" key="3">
    <source>
        <dbReference type="EMBL" id="MDH0655956.1"/>
    </source>
</evidence>
<keyword evidence="1" id="KW-0472">Membrane</keyword>
<dbReference type="GO" id="GO:0044660">
    <property type="term" value="P:viral release via pore formation in host cell membrane"/>
    <property type="evidence" value="ECO:0007669"/>
    <property type="project" value="InterPro"/>
</dbReference>
<reference evidence="2 4" key="1">
    <citation type="submission" date="2019-07" db="EMBL/GenBank/DDBJ databases">
        <title>Whole genome shotgun sequence of Acinetobacter johnsonii NBRC 102197.</title>
        <authorList>
            <person name="Hosoyama A."/>
            <person name="Uohara A."/>
            <person name="Ohji S."/>
            <person name="Ichikawa N."/>
        </authorList>
    </citation>
    <scope>NUCLEOTIDE SEQUENCE [LARGE SCALE GENOMIC DNA]</scope>
    <source>
        <strain evidence="2 4">NBRC 102197</strain>
    </source>
</reference>
<dbReference type="Pfam" id="PF04550">
    <property type="entry name" value="Phage_holin_3_2"/>
    <property type="match status" value="1"/>
</dbReference>
<keyword evidence="1" id="KW-1133">Transmembrane helix</keyword>
<dbReference type="Proteomes" id="UP000321274">
    <property type="component" value="Unassembled WGS sequence"/>
</dbReference>
<feature type="transmembrane region" description="Helical" evidence="1">
    <location>
        <begin position="6"/>
        <end position="25"/>
    </location>
</feature>
<evidence type="ECO:0000256" key="1">
    <source>
        <dbReference type="SAM" id="Phobius"/>
    </source>
</evidence>
<feature type="transmembrane region" description="Helical" evidence="1">
    <location>
        <begin position="62"/>
        <end position="83"/>
    </location>
</feature>
<organism evidence="3 5">
    <name type="scientific">Acinetobacter johnsonii</name>
    <dbReference type="NCBI Taxonomy" id="40214"/>
    <lineage>
        <taxon>Bacteria</taxon>
        <taxon>Pseudomonadati</taxon>
        <taxon>Pseudomonadota</taxon>
        <taxon>Gammaproteobacteria</taxon>
        <taxon>Moraxellales</taxon>
        <taxon>Moraxellaceae</taxon>
        <taxon>Acinetobacter</taxon>
    </lineage>
</organism>
<reference evidence="3" key="2">
    <citation type="submission" date="2022-09" db="EMBL/GenBank/DDBJ databases">
        <title>Intensive care unit water sources are persistently colonized with multi-drug resistant bacteria and are the site of extensive horizontal gene transfer of antibiotic resistance genes.</title>
        <authorList>
            <person name="Diorio-Toth L."/>
        </authorList>
    </citation>
    <scope>NUCLEOTIDE SEQUENCE</scope>
    <source>
        <strain evidence="3">GD03851</strain>
    </source>
</reference>
<proteinExistence type="predicted"/>
<dbReference type="EMBL" id="JAOCDR010000011">
    <property type="protein sequence ID" value="MDH0655956.1"/>
    <property type="molecule type" value="Genomic_DNA"/>
</dbReference>
<dbReference type="AlphaFoldDB" id="A0AA42IDP1"/>
<dbReference type="RefSeq" id="WP_110975982.1">
    <property type="nucleotide sequence ID" value="NZ_BJUJ01000067.1"/>
</dbReference>
<dbReference type="EMBL" id="BJUJ01000067">
    <property type="protein sequence ID" value="GEK44949.1"/>
    <property type="molecule type" value="Genomic_DNA"/>
</dbReference>
<gene>
    <name evidence="2" type="ORF">AJO04nite_22070</name>
    <name evidence="3" type="ORF">N5D11_07470</name>
</gene>
<evidence type="ECO:0000313" key="4">
    <source>
        <dbReference type="Proteomes" id="UP000321274"/>
    </source>
</evidence>
<accession>A0AA42IDP1</accession>
<dbReference type="InterPro" id="IPR007633">
    <property type="entry name" value="Phage_P2_Holin"/>
</dbReference>
<name>A0AA42IDP1_ACIJO</name>